<organism evidence="1 2">
    <name type="scientific">Cadophora malorum</name>
    <dbReference type="NCBI Taxonomy" id="108018"/>
    <lineage>
        <taxon>Eukaryota</taxon>
        <taxon>Fungi</taxon>
        <taxon>Dikarya</taxon>
        <taxon>Ascomycota</taxon>
        <taxon>Pezizomycotina</taxon>
        <taxon>Leotiomycetes</taxon>
        <taxon>Helotiales</taxon>
        <taxon>Ploettnerulaceae</taxon>
        <taxon>Cadophora</taxon>
    </lineage>
</organism>
<accession>A0A8H7T433</accession>
<sequence>MVIDVTTSPSATSSNRQCSTEFNSVFKQVQRFYETEALPRDMLDAALCFAARTPAYPNASSPLPSSNQSASVSLSSRGITDHYVKHRYGPLELLDPWCMGTELLNALGVASNTWKGEICLRAG</sequence>
<dbReference type="OrthoDB" id="2548233at2759"/>
<evidence type="ECO:0000313" key="1">
    <source>
        <dbReference type="EMBL" id="KAG4411873.1"/>
    </source>
</evidence>
<keyword evidence="2" id="KW-1185">Reference proteome</keyword>
<proteinExistence type="predicted"/>
<gene>
    <name evidence="1" type="ORF">IFR04_014990</name>
</gene>
<dbReference type="Proteomes" id="UP000664132">
    <property type="component" value="Unassembled WGS sequence"/>
</dbReference>
<comment type="caution">
    <text evidence="1">The sequence shown here is derived from an EMBL/GenBank/DDBJ whole genome shotgun (WGS) entry which is preliminary data.</text>
</comment>
<dbReference type="EMBL" id="JAFJYH010000431">
    <property type="protein sequence ID" value="KAG4411873.1"/>
    <property type="molecule type" value="Genomic_DNA"/>
</dbReference>
<name>A0A8H7T433_9HELO</name>
<reference evidence="1" key="1">
    <citation type="submission" date="2021-02" db="EMBL/GenBank/DDBJ databases">
        <title>Genome sequence Cadophora malorum strain M34.</title>
        <authorList>
            <person name="Stefanovic E."/>
            <person name="Vu D."/>
            <person name="Scully C."/>
            <person name="Dijksterhuis J."/>
            <person name="Roader J."/>
            <person name="Houbraken J."/>
        </authorList>
    </citation>
    <scope>NUCLEOTIDE SEQUENCE</scope>
    <source>
        <strain evidence="1">M34</strain>
    </source>
</reference>
<evidence type="ECO:0000313" key="2">
    <source>
        <dbReference type="Proteomes" id="UP000664132"/>
    </source>
</evidence>
<dbReference type="AlphaFoldDB" id="A0A8H7T433"/>
<protein>
    <submittedName>
        <fullName evidence="1">Uncharacterized protein</fullName>
    </submittedName>
</protein>